<dbReference type="EMBL" id="QZWG01000005">
    <property type="protein sequence ID" value="RZC12159.1"/>
    <property type="molecule type" value="Genomic_DNA"/>
</dbReference>
<reference evidence="2 3" key="1">
    <citation type="submission" date="2018-09" db="EMBL/GenBank/DDBJ databases">
        <title>A high-quality reference genome of wild soybean provides a powerful tool to mine soybean genomes.</title>
        <authorList>
            <person name="Xie M."/>
            <person name="Chung C.Y.L."/>
            <person name="Li M.-W."/>
            <person name="Wong F.-L."/>
            <person name="Chan T.-F."/>
            <person name="Lam H.-M."/>
        </authorList>
    </citation>
    <scope>NUCLEOTIDE SEQUENCE [LARGE SCALE GENOMIC DNA]</scope>
    <source>
        <strain evidence="3">cv. W05</strain>
        <tissue evidence="2">Hypocotyl of etiolated seedlings</tissue>
    </source>
</reference>
<comment type="caution">
    <text evidence="2">The sequence shown here is derived from an EMBL/GenBank/DDBJ whole genome shotgun (WGS) entry which is preliminary data.</text>
</comment>
<evidence type="ECO:0000313" key="2">
    <source>
        <dbReference type="EMBL" id="RZC12159.1"/>
    </source>
</evidence>
<keyword evidence="1" id="KW-0472">Membrane</keyword>
<proteinExistence type="predicted"/>
<feature type="transmembrane region" description="Helical" evidence="1">
    <location>
        <begin position="23"/>
        <end position="44"/>
    </location>
</feature>
<feature type="transmembrane region" description="Helical" evidence="1">
    <location>
        <begin position="128"/>
        <end position="154"/>
    </location>
</feature>
<accession>A0A445KMK9</accession>
<gene>
    <name evidence="2" type="ORF">D0Y65_012104</name>
</gene>
<keyword evidence="1" id="KW-0812">Transmembrane</keyword>
<dbReference type="AlphaFoldDB" id="A0A445KMK9"/>
<protein>
    <submittedName>
        <fullName evidence="2">Uncharacterized protein</fullName>
    </submittedName>
</protein>
<organism evidence="2 3">
    <name type="scientific">Glycine soja</name>
    <name type="common">Wild soybean</name>
    <dbReference type="NCBI Taxonomy" id="3848"/>
    <lineage>
        <taxon>Eukaryota</taxon>
        <taxon>Viridiplantae</taxon>
        <taxon>Streptophyta</taxon>
        <taxon>Embryophyta</taxon>
        <taxon>Tracheophyta</taxon>
        <taxon>Spermatophyta</taxon>
        <taxon>Magnoliopsida</taxon>
        <taxon>eudicotyledons</taxon>
        <taxon>Gunneridae</taxon>
        <taxon>Pentapetalae</taxon>
        <taxon>rosids</taxon>
        <taxon>fabids</taxon>
        <taxon>Fabales</taxon>
        <taxon>Fabaceae</taxon>
        <taxon>Papilionoideae</taxon>
        <taxon>50 kb inversion clade</taxon>
        <taxon>NPAAA clade</taxon>
        <taxon>indigoferoid/millettioid clade</taxon>
        <taxon>Phaseoleae</taxon>
        <taxon>Glycine</taxon>
        <taxon>Glycine subgen. Soja</taxon>
    </lineage>
</organism>
<dbReference type="Proteomes" id="UP000289340">
    <property type="component" value="Chromosome 5"/>
</dbReference>
<evidence type="ECO:0000256" key="1">
    <source>
        <dbReference type="SAM" id="Phobius"/>
    </source>
</evidence>
<sequence length="167" mass="18323">MATPLNETREPEWKKAWTARNTLLSAPPLPILAIVGIVVFLLWVSSQLNNNVLLIHANSHNQRELVPLVFASVLTLIAQGTRLVLPAPSATRVGFVVAGFEGPAPLGEEEKKKISSRRHHQGTLASPLFSWSLLLFAPLLLVLPLFSGIISLLVSFHGPWKFTLPSR</sequence>
<name>A0A445KMK9_GLYSO</name>
<keyword evidence="3" id="KW-1185">Reference proteome</keyword>
<keyword evidence="1" id="KW-1133">Transmembrane helix</keyword>
<evidence type="ECO:0000313" key="3">
    <source>
        <dbReference type="Proteomes" id="UP000289340"/>
    </source>
</evidence>